<feature type="transmembrane region" description="Helical" evidence="1">
    <location>
        <begin position="6"/>
        <end position="27"/>
    </location>
</feature>
<evidence type="ECO:0000313" key="3">
    <source>
        <dbReference type="Proteomes" id="UP000295722"/>
    </source>
</evidence>
<protein>
    <submittedName>
        <fullName evidence="2">Uncharacterized protein</fullName>
    </submittedName>
</protein>
<gene>
    <name evidence="2" type="ORF">EYW47_04515</name>
</gene>
<name>A0A4V2ZZG0_9BURK</name>
<dbReference type="Proteomes" id="UP000295722">
    <property type="component" value="Unassembled WGS sequence"/>
</dbReference>
<accession>A0A4V2ZZG0</accession>
<evidence type="ECO:0000313" key="2">
    <source>
        <dbReference type="EMBL" id="TDG25131.1"/>
    </source>
</evidence>
<keyword evidence="1" id="KW-0812">Transmembrane</keyword>
<dbReference type="AlphaFoldDB" id="A0A4V2ZZG0"/>
<proteinExistence type="predicted"/>
<comment type="caution">
    <text evidence="2">The sequence shown here is derived from an EMBL/GenBank/DDBJ whole genome shotgun (WGS) entry which is preliminary data.</text>
</comment>
<keyword evidence="1" id="KW-1133">Transmembrane helix</keyword>
<feature type="transmembrane region" description="Helical" evidence="1">
    <location>
        <begin position="68"/>
        <end position="88"/>
    </location>
</feature>
<feature type="transmembrane region" description="Helical" evidence="1">
    <location>
        <begin position="39"/>
        <end position="56"/>
    </location>
</feature>
<dbReference type="EMBL" id="SMRP01000002">
    <property type="protein sequence ID" value="TDG25131.1"/>
    <property type="molecule type" value="Genomic_DNA"/>
</dbReference>
<keyword evidence="1" id="KW-0472">Membrane</keyword>
<reference evidence="2 3" key="1">
    <citation type="submission" date="2019-03" db="EMBL/GenBank/DDBJ databases">
        <title>Paraburkholderia sp. 4M-K11, isolated from subtropical forest soil.</title>
        <authorList>
            <person name="Gao Z.-H."/>
            <person name="Qiu L.-H."/>
        </authorList>
    </citation>
    <scope>NUCLEOTIDE SEQUENCE [LARGE SCALE GENOMIC DNA]</scope>
    <source>
        <strain evidence="2 3">4M-K11</strain>
    </source>
</reference>
<dbReference type="RefSeq" id="WP_133193697.1">
    <property type="nucleotide sequence ID" value="NZ_JBHUCW010000006.1"/>
</dbReference>
<keyword evidence="3" id="KW-1185">Reference proteome</keyword>
<sequence>MDAFIFDFGVLVGIAAPFAILFALAAATFKIALSKAVRRWLVGYCVLAIMLLYKGATQNPYARLEHDTRYMGAMTLIVGLIVAAVLYYPRRDKLPVA</sequence>
<organism evidence="2 3">
    <name type="scientific">Paraburkholderia silviterrae</name>
    <dbReference type="NCBI Taxonomy" id="2528715"/>
    <lineage>
        <taxon>Bacteria</taxon>
        <taxon>Pseudomonadati</taxon>
        <taxon>Pseudomonadota</taxon>
        <taxon>Betaproteobacteria</taxon>
        <taxon>Burkholderiales</taxon>
        <taxon>Burkholderiaceae</taxon>
        <taxon>Paraburkholderia</taxon>
    </lineage>
</organism>
<evidence type="ECO:0000256" key="1">
    <source>
        <dbReference type="SAM" id="Phobius"/>
    </source>
</evidence>